<dbReference type="InterPro" id="IPR025640">
    <property type="entry name" value="GYF_2"/>
</dbReference>
<comment type="caution">
    <text evidence="4">The sequence shown here is derived from an EMBL/GenBank/DDBJ whole genome shotgun (WGS) entry which is preliminary data.</text>
</comment>
<dbReference type="EMBL" id="RXOE01000001">
    <property type="protein sequence ID" value="RTQ36488.1"/>
    <property type="molecule type" value="Genomic_DNA"/>
</dbReference>
<feature type="transmembrane region" description="Helical" evidence="2">
    <location>
        <begin position="232"/>
        <end position="252"/>
    </location>
</feature>
<reference evidence="4 5" key="1">
    <citation type="submission" date="2018-12" db="EMBL/GenBank/DDBJ databases">
        <title>The genome of Variovorax gossypii DSM 100435.</title>
        <authorList>
            <person name="Gao J."/>
            <person name="Sun J."/>
        </authorList>
    </citation>
    <scope>NUCLEOTIDE SEQUENCE [LARGE SCALE GENOMIC DNA]</scope>
    <source>
        <strain evidence="4 5">DSM 100435</strain>
    </source>
</reference>
<protein>
    <submittedName>
        <fullName evidence="4">DUF4339 domain-containing protein</fullName>
    </submittedName>
</protein>
<name>A0A431TRA8_9BURK</name>
<evidence type="ECO:0000313" key="5">
    <source>
        <dbReference type="Proteomes" id="UP000267418"/>
    </source>
</evidence>
<feature type="transmembrane region" description="Helical" evidence="2">
    <location>
        <begin position="171"/>
        <end position="190"/>
    </location>
</feature>
<dbReference type="AlphaFoldDB" id="A0A431TRA8"/>
<feature type="compositionally biased region" description="Pro residues" evidence="1">
    <location>
        <begin position="90"/>
        <end position="104"/>
    </location>
</feature>
<dbReference type="OrthoDB" id="115249at2"/>
<evidence type="ECO:0000259" key="3">
    <source>
        <dbReference type="Pfam" id="PF14237"/>
    </source>
</evidence>
<accession>A0A431TRA8</accession>
<feature type="region of interest" description="Disordered" evidence="1">
    <location>
        <begin position="86"/>
        <end position="111"/>
    </location>
</feature>
<feature type="domain" description="GYF" evidence="3">
    <location>
        <begin position="36"/>
        <end position="78"/>
    </location>
</feature>
<dbReference type="Pfam" id="PF14237">
    <property type="entry name" value="GYF_2"/>
    <property type="match status" value="1"/>
</dbReference>
<feature type="transmembrane region" description="Helical" evidence="2">
    <location>
        <begin position="135"/>
        <end position="156"/>
    </location>
</feature>
<keyword evidence="2" id="KW-0812">Transmembrane</keyword>
<keyword evidence="2" id="KW-1133">Transmembrane helix</keyword>
<evidence type="ECO:0000313" key="4">
    <source>
        <dbReference type="EMBL" id="RTQ36488.1"/>
    </source>
</evidence>
<organism evidence="4 5">
    <name type="scientific">Variovorax gossypii</name>
    <dbReference type="NCBI Taxonomy" id="1679495"/>
    <lineage>
        <taxon>Bacteria</taxon>
        <taxon>Pseudomonadati</taxon>
        <taxon>Pseudomonadota</taxon>
        <taxon>Betaproteobacteria</taxon>
        <taxon>Burkholderiales</taxon>
        <taxon>Comamonadaceae</taxon>
        <taxon>Variovorax</taxon>
    </lineage>
</organism>
<feature type="transmembrane region" description="Helical" evidence="2">
    <location>
        <begin position="202"/>
        <end position="220"/>
    </location>
</feature>
<sequence length="269" mass="30033">MRCPFEPSSGRSRLGALDLARRPQETERGRFALDIHVNRNGQAFGPYEESEARALYARGNIAVTDLVWRNGMAEWQTALQMFGERATQPGAPPVVSPPPLPPQQVSPVPGYAAPPSSYGQQTVVPQQDLPPKLHWALVLLFTVLTFGIFAVVWQFFQSMWVRRSIDPQSNATLYLIGSVALAIVGSVLEAASVLSNAPGLDLLLQALSYVLFFCGYYSMRRSMIDHYNNVESIGLTLSGVMTFFFSMLYLQYHMTRITKWKQTGEIKPQ</sequence>
<gene>
    <name evidence="4" type="ORF">EJP69_01705</name>
</gene>
<proteinExistence type="predicted"/>
<keyword evidence="5" id="KW-1185">Reference proteome</keyword>
<evidence type="ECO:0000256" key="2">
    <source>
        <dbReference type="SAM" id="Phobius"/>
    </source>
</evidence>
<keyword evidence="2" id="KW-0472">Membrane</keyword>
<evidence type="ECO:0000256" key="1">
    <source>
        <dbReference type="SAM" id="MobiDB-lite"/>
    </source>
</evidence>
<dbReference type="Proteomes" id="UP000267418">
    <property type="component" value="Unassembled WGS sequence"/>
</dbReference>